<dbReference type="AlphaFoldDB" id="A0AAV3K880"/>
<gene>
    <name evidence="1" type="ORF">A544_3546</name>
</gene>
<sequence length="231" mass="26486">MSKRSDILNGSEATFKSYGLVYTEVLGWVDLGHAQGFDIKALLNQFEAGENGSQPYYDVKYFQGMWKFKKNIGISKYVVWRIKKGTTLYERYSIALAMMMKVACRFENLQDSFPFSAITDSGFSGEDLVSDLLGFYRAIYNKNYFPELKPVSKEDALRRWDFYGPIGSFKNKTFRPMLFPDPDKNPNVRPYLGFLPSFMLTIKPYSRSTSDKVGIAVEDGSEIHNNFFNGD</sequence>
<comment type="caution">
    <text evidence="1">The sequence shown here is derived from an EMBL/GenBank/DDBJ whole genome shotgun (WGS) entry which is preliminary data.</text>
</comment>
<reference evidence="2" key="1">
    <citation type="journal article" date="2013" name="Diversity">
        <title>Genome Sequence of Dickeya solani, a New soft Rot Pathogen of Potato, Suggests its Emergence May Be Related to a Novel Combination of Non-Ribosomal Peptide/Polyketide Synthetase Clusters.</title>
        <authorList>
            <person name="Garlant L."/>
            <person name="Koskinen P."/>
            <person name="Rouhiainen L."/>
            <person name="Laine P."/>
            <person name="Paulin L."/>
            <person name="Auvinen P."/>
            <person name="Holm L."/>
            <person name="Pirhonen M."/>
        </authorList>
    </citation>
    <scope>NUCLEOTIDE SEQUENCE [LARGE SCALE GENOMIC DNA]</scope>
    <source>
        <strain evidence="2">D s0432-1</strain>
    </source>
</reference>
<evidence type="ECO:0000313" key="2">
    <source>
        <dbReference type="Proteomes" id="UP000017142"/>
    </source>
</evidence>
<dbReference type="GeneID" id="43518046"/>
<dbReference type="EMBL" id="AMWE01000004">
    <property type="protein sequence ID" value="ERO56973.1"/>
    <property type="molecule type" value="Genomic_DNA"/>
</dbReference>
<organism evidence="1 2">
    <name type="scientific">Dickeya solani D s0432-1</name>
    <dbReference type="NCBI Taxonomy" id="1231725"/>
    <lineage>
        <taxon>Bacteria</taxon>
        <taxon>Pseudomonadati</taxon>
        <taxon>Pseudomonadota</taxon>
        <taxon>Gammaproteobacteria</taxon>
        <taxon>Enterobacterales</taxon>
        <taxon>Pectobacteriaceae</taxon>
        <taxon>Dickeya</taxon>
    </lineage>
</organism>
<evidence type="ECO:0000313" key="1">
    <source>
        <dbReference type="EMBL" id="ERO56973.1"/>
    </source>
</evidence>
<protein>
    <submittedName>
        <fullName evidence="1">Uncharacterized protein</fullName>
    </submittedName>
</protein>
<dbReference type="RefSeq" id="WP_022634898.1">
    <property type="nucleotide sequence ID" value="NZ_AMWE01000004.1"/>
</dbReference>
<proteinExistence type="predicted"/>
<name>A0AAV3K880_9GAMM</name>
<dbReference type="Proteomes" id="UP000017142">
    <property type="component" value="Unassembled WGS sequence"/>
</dbReference>
<accession>A0AAV3K880</accession>